<sequence>MKLKYIYLTLLFLLVTSAAFAQNTLQKNKKTIKVNKNAIINLESSHTNIEVDTWSKDYVEIEAYIESKKHSKEDLKKVLDAWDLEINGNQDEVTIRSKGSQGLWSKEISLNILDEESIEALSNLKIDLNLEPLLDGLNNLESLKNLPEALSVLRIPKSPDGNYNLDFDFDKYQDEGEAYLDSWSKKYRKEYGEEYEQEMREWAKSIKQSDLDQFEKEMEDWGENFGKEFEKTFEDGFGKDFEKKMEAWGENFGKQFEEKFAPAMEKWGEEFGKAFEEKMEEAFGDSKSKNLFDDVSKKTLDVIKTIKIKMPKKAKLNLNVKHGELKMASVISDPKITVSHGKFLANNINGSNASINISYANASIESWNEGALKLNYVSKAKINNAKDLMLNAVSSNIDIESLSGNSLIDGSFGDLYIQSILEDFNNLNIVLENSDALLNLPKTIDYNLYFKGNHSKFNKRQTNNKTVKHAPNNSNTNKTIVINAKYSNVIAE</sequence>
<keyword evidence="3" id="KW-1185">Reference proteome</keyword>
<feature type="signal peptide" evidence="1">
    <location>
        <begin position="1"/>
        <end position="21"/>
    </location>
</feature>
<protein>
    <submittedName>
        <fullName evidence="2">Uncharacterized protein</fullName>
    </submittedName>
</protein>
<organism evidence="2 3">
    <name type="scientific">Lacinutrix venerupis</name>
    <dbReference type="NCBI Taxonomy" id="1486034"/>
    <lineage>
        <taxon>Bacteria</taxon>
        <taxon>Pseudomonadati</taxon>
        <taxon>Bacteroidota</taxon>
        <taxon>Flavobacteriia</taxon>
        <taxon>Flavobacteriales</taxon>
        <taxon>Flavobacteriaceae</taxon>
        <taxon>Lacinutrix</taxon>
    </lineage>
</organism>
<name>A0AAC9LMB7_9FLAO</name>
<gene>
    <name evidence="2" type="ORF">BWR22_10630</name>
</gene>
<evidence type="ECO:0000313" key="3">
    <source>
        <dbReference type="Proteomes" id="UP000187506"/>
    </source>
</evidence>
<dbReference type="EMBL" id="CP019352">
    <property type="protein sequence ID" value="APY00749.1"/>
    <property type="molecule type" value="Genomic_DNA"/>
</dbReference>
<keyword evidence="1" id="KW-0732">Signal</keyword>
<evidence type="ECO:0000313" key="2">
    <source>
        <dbReference type="EMBL" id="APY00749.1"/>
    </source>
</evidence>
<dbReference type="AlphaFoldDB" id="A0AAC9LMB7"/>
<dbReference type="RefSeq" id="WP_076733654.1">
    <property type="nucleotide sequence ID" value="NZ_CP019352.1"/>
</dbReference>
<dbReference type="KEGG" id="lvn:BWR22_10630"/>
<dbReference type="Proteomes" id="UP000187506">
    <property type="component" value="Chromosome"/>
</dbReference>
<proteinExistence type="predicted"/>
<feature type="chain" id="PRO_5041909212" evidence="1">
    <location>
        <begin position="22"/>
        <end position="492"/>
    </location>
</feature>
<accession>A0AAC9LMB7</accession>
<evidence type="ECO:0000256" key="1">
    <source>
        <dbReference type="SAM" id="SignalP"/>
    </source>
</evidence>
<reference evidence="2 3" key="1">
    <citation type="submission" date="2017-01" db="EMBL/GenBank/DDBJ databases">
        <title>Complete genome of Lacinutrix venerupis DOK2-8 isolated from seawater in Dokdo.</title>
        <authorList>
            <person name="Chi W.-J."/>
            <person name="Kim J.H."/>
        </authorList>
    </citation>
    <scope>NUCLEOTIDE SEQUENCE [LARGE SCALE GENOMIC DNA]</scope>
    <source>
        <strain evidence="2 3">DOK2-8</strain>
    </source>
</reference>